<proteinExistence type="predicted"/>
<comment type="caution">
    <text evidence="3">The sequence shown here is derived from an EMBL/GenBank/DDBJ whole genome shotgun (WGS) entry which is preliminary data.</text>
</comment>
<feature type="domain" description="YdbS-like PH" evidence="2">
    <location>
        <begin position="73"/>
        <end position="151"/>
    </location>
</feature>
<feature type="domain" description="YdbS-like PH" evidence="2">
    <location>
        <begin position="261"/>
        <end position="336"/>
    </location>
</feature>
<dbReference type="PANTHER" id="PTHR34473">
    <property type="entry name" value="UPF0699 TRANSMEMBRANE PROTEIN YDBS"/>
    <property type="match status" value="1"/>
</dbReference>
<evidence type="ECO:0000313" key="3">
    <source>
        <dbReference type="EMBL" id="TKI65351.1"/>
    </source>
</evidence>
<keyword evidence="1" id="KW-0472">Membrane</keyword>
<reference evidence="3 4" key="1">
    <citation type="submission" date="2019-04" db="EMBL/GenBank/DDBJ databases">
        <title>Lysinibacillus genome sequencing.</title>
        <authorList>
            <person name="Dunlap C."/>
        </authorList>
    </citation>
    <scope>NUCLEOTIDE SEQUENCE [LARGE SCALE GENOMIC DNA]</scope>
    <source>
        <strain evidence="3 4">NBRC 109424</strain>
    </source>
</reference>
<keyword evidence="1" id="KW-1133">Transmembrane helix</keyword>
<organism evidence="3 4">
    <name type="scientific">Lysinibacillus varians</name>
    <dbReference type="NCBI Taxonomy" id="1145276"/>
    <lineage>
        <taxon>Bacteria</taxon>
        <taxon>Bacillati</taxon>
        <taxon>Bacillota</taxon>
        <taxon>Bacilli</taxon>
        <taxon>Bacillales</taxon>
        <taxon>Bacillaceae</taxon>
        <taxon>Lysinibacillus</taxon>
    </lineage>
</organism>
<evidence type="ECO:0000313" key="4">
    <source>
        <dbReference type="Proteomes" id="UP000308539"/>
    </source>
</evidence>
<dbReference type="PIRSF" id="PIRSF026631">
    <property type="entry name" value="UCP026631"/>
    <property type="match status" value="1"/>
</dbReference>
<evidence type="ECO:0000256" key="1">
    <source>
        <dbReference type="SAM" id="Phobius"/>
    </source>
</evidence>
<dbReference type="Proteomes" id="UP000308539">
    <property type="component" value="Unassembled WGS sequence"/>
</dbReference>
<feature type="transmembrane region" description="Helical" evidence="1">
    <location>
        <begin position="21"/>
        <end position="41"/>
    </location>
</feature>
<keyword evidence="4" id="KW-1185">Reference proteome</keyword>
<dbReference type="InterPro" id="IPR005182">
    <property type="entry name" value="YdbS-like_PH"/>
</dbReference>
<feature type="domain" description="YdbS-like PH" evidence="2">
    <location>
        <begin position="409"/>
        <end position="488"/>
    </location>
</feature>
<keyword evidence="1" id="KW-0812">Transmembrane</keyword>
<dbReference type="EMBL" id="SZPV01000017">
    <property type="protein sequence ID" value="TKI65351.1"/>
    <property type="molecule type" value="Genomic_DNA"/>
</dbReference>
<evidence type="ECO:0000259" key="2">
    <source>
        <dbReference type="Pfam" id="PF03703"/>
    </source>
</evidence>
<dbReference type="PANTHER" id="PTHR34473:SF2">
    <property type="entry name" value="UPF0699 TRANSMEMBRANE PROTEIN YDBT"/>
    <property type="match status" value="1"/>
</dbReference>
<dbReference type="RefSeq" id="WP_025220705.1">
    <property type="nucleotide sequence ID" value="NZ_CP006837.1"/>
</dbReference>
<sequence length="490" mass="55845">MSNEVYRLHPVSAIISSVKALKSMILPVAIIIISNGFNFSLNFRSEYFFETVLLFGVWGVGAVLALVGGIVKWRTFVYWFEDGELRVKYGLFVKKKRYIPFERIQSLNYHEGIFHRIFGLVKVQVETAGNKGGKPEVELTAIQKIAADVIEEEMRRAKTQIAQPLGEELAHGQIEEVMVPVIYRMSMRDLLVLATTSGGIGVVLSGVAAVISQFSDIIPYEEVFHEVADIVKIGAFLVALMIMFVLIIAWLLSVVITLVNYYDYTVRIEDEKLMITKGLLEKKRITLPLNRIQAIRIVENPLRQIFGFATVVVESAGGNGEKGGDKKIALFPLIKKQHCVQTLEQLFPEMNWHPEFIKAPKRARPFFYRIDFIWLVPIIGASSYFLYPYGLLAFLLIPLIIFLGIWQHRTAGYMIDGKQLTMQYRIFSRITLFMEKKRIQSMESSQTYFQKRKQVMSIKATVMSGMAGMTGNVPSLEQQDAETILTWYEH</sequence>
<feature type="transmembrane region" description="Helical" evidence="1">
    <location>
        <begin position="366"/>
        <end position="385"/>
    </location>
</feature>
<dbReference type="Pfam" id="PF03703">
    <property type="entry name" value="bPH_2"/>
    <property type="match status" value="3"/>
</dbReference>
<accession>A0ABY2TBE3</accession>
<dbReference type="InterPro" id="IPR014529">
    <property type="entry name" value="UCP026631"/>
</dbReference>
<feature type="transmembrane region" description="Helical" evidence="1">
    <location>
        <begin position="391"/>
        <end position="408"/>
    </location>
</feature>
<gene>
    <name evidence="3" type="ORF">FC752_08760</name>
</gene>
<protein>
    <recommendedName>
        <fullName evidence="2">YdbS-like PH domain-containing protein</fullName>
    </recommendedName>
</protein>
<feature type="transmembrane region" description="Helical" evidence="1">
    <location>
        <begin position="47"/>
        <end position="71"/>
    </location>
</feature>
<feature type="transmembrane region" description="Helical" evidence="1">
    <location>
        <begin position="234"/>
        <end position="262"/>
    </location>
</feature>
<feature type="transmembrane region" description="Helical" evidence="1">
    <location>
        <begin position="190"/>
        <end position="214"/>
    </location>
</feature>
<name>A0ABY2TBE3_9BACI</name>